<name>A0A9N9T1X3_DIABA</name>
<feature type="compositionally biased region" description="Basic and acidic residues" evidence="2">
    <location>
        <begin position="99"/>
        <end position="116"/>
    </location>
</feature>
<evidence type="ECO:0000313" key="4">
    <source>
        <dbReference type="EMBL" id="CAG9833786.1"/>
    </source>
</evidence>
<keyword evidence="1" id="KW-0175">Coiled coil</keyword>
<dbReference type="GO" id="GO:0005814">
    <property type="term" value="C:centriole"/>
    <property type="evidence" value="ECO:0007669"/>
    <property type="project" value="TreeGrafter"/>
</dbReference>
<sequence>MDFDLDDPLENDDSFFDDHKTKRPSLTKTPEKKTLDQLLAFDTQPKSSAGTTEETKKAESVAKKPMDDWLLDTTKDASRQDKSKSTDFLDDILPIKPKPKPDKRGTSLEDILKESKAASAVPKTTTSLKDVSSLNPDASLFSTDVGKSAIPAERRRGGRRGSGVEDSLGLGLFSGDYHGDFLNKDKKEPVKPVETFQKTSTSGVPDWLGIGSSGTKRSESPISRKIEKASILIPKEDPPVFSKEPTPLQKEQPPPSYVTENKPVAVPASSTLLPQDINAGIQNTYSALHQQESLLLVSLQFKKYEEVLKEIQDKQTEILGQQEKQFKNFVDEYILKQQMVENNIRLQQERINNQIQMLVSDHVGKSADIKSTNDEPAEKEDSSQEVLIRKIKQRHDEELFLMEESYKGSVNVEENLRNELKNITSFFKEKFSAFKVNNEEQITYYKEKMETMEEQHRNEIKLLKDVYTQKLEDIKAEHVMQIDYIKEMKQRETSFLGEGPVLTQKIDAGIELLGHNVKVLQGIEEKVIQNYDVLALAREQSIQTKEKEILQKCRESAENERAHLLSLVRNLELKLAEQSTNAQEDRWALQQASATLIARSKALEREAEYSRNLIEREREQLKTLKESLLTEQERLLMQVTEEKLQLASEKAKFETSTKLVNSYEVERAKAEAETAISEAKNLTDRLNQERNLLQRQKCEMAALKQNLTERERELEDKEAELEFLMQDSHKKLKEDKQVLVEAKRMETTYKEKLKELQTQWALLCSREKKLAEEKILLSRERLALYTSLKASKDCILCSTGEEISFSKNPGINSIENVKIPDLSSVKIRLEALDDEESEVSKEGSVQNK</sequence>
<feature type="compositionally biased region" description="Polar residues" evidence="2">
    <location>
        <begin position="122"/>
        <end position="142"/>
    </location>
</feature>
<feature type="coiled-coil region" evidence="1">
    <location>
        <begin position="600"/>
        <end position="759"/>
    </location>
</feature>
<proteinExistence type="predicted"/>
<protein>
    <recommendedName>
        <fullName evidence="3">Fas-binding factor 1 C-terminal domain-containing protein</fullName>
    </recommendedName>
</protein>
<dbReference type="GO" id="GO:0060271">
    <property type="term" value="P:cilium assembly"/>
    <property type="evidence" value="ECO:0007669"/>
    <property type="project" value="InterPro"/>
</dbReference>
<feature type="domain" description="Fas-binding factor 1 C-terminal" evidence="3">
    <location>
        <begin position="380"/>
        <end position="786"/>
    </location>
</feature>
<feature type="coiled-coil region" evidence="1">
    <location>
        <begin position="435"/>
        <end position="466"/>
    </location>
</feature>
<dbReference type="Pfam" id="PF21007">
    <property type="entry name" value="FBF1"/>
    <property type="match status" value="1"/>
</dbReference>
<dbReference type="Proteomes" id="UP001153709">
    <property type="component" value="Chromosome 4"/>
</dbReference>
<evidence type="ECO:0000256" key="2">
    <source>
        <dbReference type="SAM" id="MobiDB-lite"/>
    </source>
</evidence>
<dbReference type="EMBL" id="OU898279">
    <property type="protein sequence ID" value="CAG9833786.1"/>
    <property type="molecule type" value="Genomic_DNA"/>
</dbReference>
<reference evidence="4" key="1">
    <citation type="submission" date="2022-01" db="EMBL/GenBank/DDBJ databases">
        <authorList>
            <person name="King R."/>
        </authorList>
    </citation>
    <scope>NUCLEOTIDE SEQUENCE</scope>
</reference>
<dbReference type="InterPro" id="IPR033561">
    <property type="entry name" value="FBF1"/>
</dbReference>
<evidence type="ECO:0000259" key="3">
    <source>
        <dbReference type="Pfam" id="PF21007"/>
    </source>
</evidence>
<dbReference type="PANTHER" id="PTHR33689:SF1">
    <property type="entry name" value="FAS-BINDING FACTOR 1"/>
    <property type="match status" value="1"/>
</dbReference>
<evidence type="ECO:0000256" key="1">
    <source>
        <dbReference type="SAM" id="Coils"/>
    </source>
</evidence>
<feature type="region of interest" description="Disordered" evidence="2">
    <location>
        <begin position="1"/>
        <end position="169"/>
    </location>
</feature>
<dbReference type="InterPro" id="IPR049390">
    <property type="entry name" value="FBF1_C"/>
</dbReference>
<accession>A0A9N9T1X3</accession>
<feature type="region of interest" description="Disordered" evidence="2">
    <location>
        <begin position="183"/>
        <end position="260"/>
    </location>
</feature>
<dbReference type="OrthoDB" id="8195456at2759"/>
<gene>
    <name evidence="4" type="ORF">DIABBA_LOCUS7160</name>
</gene>
<dbReference type="AlphaFoldDB" id="A0A9N9T1X3"/>
<organism evidence="4 5">
    <name type="scientific">Diabrotica balteata</name>
    <name type="common">Banded cucumber beetle</name>
    <dbReference type="NCBI Taxonomy" id="107213"/>
    <lineage>
        <taxon>Eukaryota</taxon>
        <taxon>Metazoa</taxon>
        <taxon>Ecdysozoa</taxon>
        <taxon>Arthropoda</taxon>
        <taxon>Hexapoda</taxon>
        <taxon>Insecta</taxon>
        <taxon>Pterygota</taxon>
        <taxon>Neoptera</taxon>
        <taxon>Endopterygota</taxon>
        <taxon>Coleoptera</taxon>
        <taxon>Polyphaga</taxon>
        <taxon>Cucujiformia</taxon>
        <taxon>Chrysomeloidea</taxon>
        <taxon>Chrysomelidae</taxon>
        <taxon>Galerucinae</taxon>
        <taxon>Diabroticina</taxon>
        <taxon>Diabroticites</taxon>
        <taxon>Diabrotica</taxon>
    </lineage>
</organism>
<dbReference type="PANTHER" id="PTHR33689">
    <property type="entry name" value="FAS-BINDING FACTOR 1"/>
    <property type="match status" value="1"/>
</dbReference>
<dbReference type="GO" id="GO:0036064">
    <property type="term" value="C:ciliary basal body"/>
    <property type="evidence" value="ECO:0007669"/>
    <property type="project" value="TreeGrafter"/>
</dbReference>
<dbReference type="GO" id="GO:0097539">
    <property type="term" value="C:ciliary transition fiber"/>
    <property type="evidence" value="ECO:0007669"/>
    <property type="project" value="InterPro"/>
</dbReference>
<feature type="compositionally biased region" description="Basic and acidic residues" evidence="2">
    <location>
        <begin position="53"/>
        <end position="87"/>
    </location>
</feature>
<keyword evidence="5" id="KW-1185">Reference proteome</keyword>
<evidence type="ECO:0000313" key="5">
    <source>
        <dbReference type="Proteomes" id="UP001153709"/>
    </source>
</evidence>
<feature type="compositionally biased region" description="Basic and acidic residues" evidence="2">
    <location>
        <begin position="216"/>
        <end position="238"/>
    </location>
</feature>
<dbReference type="GO" id="GO:0090162">
    <property type="term" value="P:establishment of epithelial cell polarity"/>
    <property type="evidence" value="ECO:0007669"/>
    <property type="project" value="InterPro"/>
</dbReference>
<feature type="compositionally biased region" description="Acidic residues" evidence="2">
    <location>
        <begin position="1"/>
        <end position="15"/>
    </location>
</feature>